<accession>A0A8K0I608</accession>
<evidence type="ECO:0000313" key="2">
    <source>
        <dbReference type="EMBL" id="KAG1338132.1"/>
    </source>
</evidence>
<dbReference type="GO" id="GO:0009639">
    <property type="term" value="P:response to red or far red light"/>
    <property type="evidence" value="ECO:0007669"/>
    <property type="project" value="InterPro"/>
</dbReference>
<comment type="caution">
    <text evidence="2">The sequence shown here is derived from an EMBL/GenBank/DDBJ whole genome shotgun (WGS) entry which is preliminary data.</text>
</comment>
<dbReference type="EMBL" id="CM017875">
    <property type="protein sequence ID" value="KAG1338132.1"/>
    <property type="molecule type" value="Genomic_DNA"/>
</dbReference>
<organism evidence="2 3">
    <name type="scientific">Cocos nucifera</name>
    <name type="common">Coconut palm</name>
    <dbReference type="NCBI Taxonomy" id="13894"/>
    <lineage>
        <taxon>Eukaryota</taxon>
        <taxon>Viridiplantae</taxon>
        <taxon>Streptophyta</taxon>
        <taxon>Embryophyta</taxon>
        <taxon>Tracheophyta</taxon>
        <taxon>Spermatophyta</taxon>
        <taxon>Magnoliopsida</taxon>
        <taxon>Liliopsida</taxon>
        <taxon>Arecaceae</taxon>
        <taxon>Arecoideae</taxon>
        <taxon>Cocoseae</taxon>
        <taxon>Attaleinae</taxon>
        <taxon>Cocos</taxon>
    </lineage>
</organism>
<dbReference type="AlphaFoldDB" id="A0A8K0I608"/>
<dbReference type="Pfam" id="PF24994">
    <property type="entry name" value="GIL1_IRKI_C"/>
    <property type="match status" value="1"/>
</dbReference>
<feature type="domain" description="GIL1/IRKI C-terminal" evidence="1">
    <location>
        <begin position="59"/>
        <end position="110"/>
    </location>
</feature>
<dbReference type="OrthoDB" id="1915848at2759"/>
<dbReference type="InterPro" id="IPR040225">
    <property type="entry name" value="GIL1-like"/>
</dbReference>
<protein>
    <recommendedName>
        <fullName evidence="1">GIL1/IRKI C-terminal domain-containing protein</fullName>
    </recommendedName>
</protein>
<proteinExistence type="predicted"/>
<dbReference type="GO" id="GO:0009959">
    <property type="term" value="P:negative gravitropism"/>
    <property type="evidence" value="ECO:0007669"/>
    <property type="project" value="InterPro"/>
</dbReference>
<reference evidence="2" key="2">
    <citation type="submission" date="2019-07" db="EMBL/GenBank/DDBJ databases">
        <authorList>
            <person name="Yang Y."/>
            <person name="Bocs S."/>
            <person name="Baudouin L."/>
        </authorList>
    </citation>
    <scope>NUCLEOTIDE SEQUENCE</scope>
    <source>
        <tissue evidence="2">Spear leaf of Hainan Tall coconut</tissue>
    </source>
</reference>
<name>A0A8K0I608_COCNU</name>
<reference evidence="2" key="1">
    <citation type="journal article" date="2017" name="Gigascience">
        <title>The genome draft of coconut (Cocos nucifera).</title>
        <authorList>
            <person name="Xiao Y."/>
            <person name="Xu P."/>
            <person name="Fan H."/>
            <person name="Baudouin L."/>
            <person name="Xia W."/>
            <person name="Bocs S."/>
            <person name="Xu J."/>
            <person name="Li Q."/>
            <person name="Guo A."/>
            <person name="Zhou L."/>
            <person name="Li J."/>
            <person name="Wu Y."/>
            <person name="Ma Z."/>
            <person name="Armero A."/>
            <person name="Issali A.E."/>
            <person name="Liu N."/>
            <person name="Peng M."/>
            <person name="Yang Y."/>
        </authorList>
    </citation>
    <scope>NUCLEOTIDE SEQUENCE</scope>
    <source>
        <tissue evidence="2">Spear leaf of Hainan Tall coconut</tissue>
    </source>
</reference>
<dbReference type="PANTHER" id="PTHR31161">
    <property type="entry name" value="PROTEIN GRAVITROPIC IN THE LIGHT 1"/>
    <property type="match status" value="1"/>
</dbReference>
<gene>
    <name evidence="2" type="ORF">COCNU_04G004380</name>
</gene>
<dbReference type="Proteomes" id="UP000797356">
    <property type="component" value="Chromosome 4"/>
</dbReference>
<sequence length="125" mass="14153">MAAPSKMECSFFGNLDQRAFILSGGHPRTPFYQAFTRMARWIWALLVMVHSFIPKAEFFSVERGDDYSNVYMESVVNQVLLTENGEKLKVGFAVMPGIKIGGTIIQCRVYPSRMQTSTRSFGFPL</sequence>
<dbReference type="InterPro" id="IPR056813">
    <property type="entry name" value="GIL1_IRKI_C"/>
</dbReference>
<keyword evidence="3" id="KW-1185">Reference proteome</keyword>
<evidence type="ECO:0000259" key="1">
    <source>
        <dbReference type="Pfam" id="PF24994"/>
    </source>
</evidence>
<evidence type="ECO:0000313" key="3">
    <source>
        <dbReference type="Proteomes" id="UP000797356"/>
    </source>
</evidence>